<sequence length="77" mass="8598">MDSFISKNGEITSKDALIAEIESLLNTFPTASPTALSRSVMSMLSGEELEHIRDSLLQKKESVIVRNKEWLKGFVND</sequence>
<dbReference type="OrthoDB" id="5327027at2"/>
<protein>
    <submittedName>
        <fullName evidence="1">Uncharacterized protein</fullName>
    </submittedName>
</protein>
<dbReference type="PATRIC" id="fig|76936.10.peg.1502"/>
<evidence type="ECO:0000313" key="1">
    <source>
        <dbReference type="EMBL" id="CUU40421.1"/>
    </source>
</evidence>
<reference evidence="4" key="2">
    <citation type="submission" date="2015-11" db="EMBL/GenBank/DDBJ databases">
        <authorList>
            <person name="Anvar S.Y."/>
        </authorList>
    </citation>
    <scope>NUCLEOTIDE SEQUENCE [LARGE SCALE GENOMIC DNA]</scope>
</reference>
<reference evidence="1" key="3">
    <citation type="submission" date="2015-11" db="EMBL/GenBank/DDBJ databases">
        <authorList>
            <person name="Zhang Y."/>
            <person name="Guo Z."/>
        </authorList>
    </citation>
    <scope>NUCLEOTIDE SEQUENCE</scope>
    <source>
        <strain evidence="1">1</strain>
    </source>
</reference>
<dbReference type="GeneID" id="78151709"/>
<reference evidence="2 3" key="1">
    <citation type="journal article" date="2014" name="Genome Announc.">
        <title>Draft genome sequences of eight enterohepatic helicobacter species isolated from both laboratory and wild rodents.</title>
        <authorList>
            <person name="Sheh A."/>
            <person name="Shen Z."/>
            <person name="Fox J.G."/>
        </authorList>
    </citation>
    <scope>NUCLEOTIDE SEQUENCE [LARGE SCALE GENOMIC DNA]</scope>
    <source>
        <strain evidence="2 3">MIT 98-6810</strain>
    </source>
</reference>
<dbReference type="RefSeq" id="WP_034327774.1">
    <property type="nucleotide sequence ID" value="NZ_CAJTQN010000002.1"/>
</dbReference>
<accession>A0A099UFI9</accession>
<organism evidence="1 4">
    <name type="scientific">Helicobacter typhlonius</name>
    <dbReference type="NCBI Taxonomy" id="76936"/>
    <lineage>
        <taxon>Bacteria</taxon>
        <taxon>Pseudomonadati</taxon>
        <taxon>Campylobacterota</taxon>
        <taxon>Epsilonproteobacteria</taxon>
        <taxon>Campylobacterales</taxon>
        <taxon>Helicobacteraceae</taxon>
        <taxon>Helicobacter</taxon>
    </lineage>
</organism>
<proteinExistence type="predicted"/>
<dbReference type="KEGG" id="hty:BN2458_PEG1538"/>
<keyword evidence="3" id="KW-1185">Reference proteome</keyword>
<evidence type="ECO:0000313" key="2">
    <source>
        <dbReference type="EMBL" id="TLD79108.1"/>
    </source>
</evidence>
<dbReference type="STRING" id="76936.BN2458_PEG1538"/>
<dbReference type="EMBL" id="LN907858">
    <property type="protein sequence ID" value="CUU40421.1"/>
    <property type="molecule type" value="Genomic_DNA"/>
</dbReference>
<name>A0A099UFI9_9HELI</name>
<dbReference type="Proteomes" id="UP000029925">
    <property type="component" value="Unassembled WGS sequence"/>
</dbReference>
<evidence type="ECO:0000313" key="4">
    <source>
        <dbReference type="Proteomes" id="UP000064525"/>
    </source>
</evidence>
<dbReference type="AlphaFoldDB" id="A0A099UFI9"/>
<evidence type="ECO:0000313" key="3">
    <source>
        <dbReference type="Proteomes" id="UP000029925"/>
    </source>
</evidence>
<dbReference type="EMBL" id="JRPF02000002">
    <property type="protein sequence ID" value="TLD79108.1"/>
    <property type="molecule type" value="Genomic_DNA"/>
</dbReference>
<dbReference type="Proteomes" id="UP000064525">
    <property type="component" value="Chromosome I"/>
</dbReference>
<gene>
    <name evidence="1" type="ORF">BN2458_PEG1538</name>
    <name evidence="2" type="ORF">LS75_002035</name>
</gene>